<dbReference type="Proteomes" id="UP000594435">
    <property type="component" value="Chromosome 2"/>
</dbReference>
<organism evidence="1 2">
    <name type="scientific">Vibrio navarrensis</name>
    <dbReference type="NCBI Taxonomy" id="29495"/>
    <lineage>
        <taxon>Bacteria</taxon>
        <taxon>Pseudomonadati</taxon>
        <taxon>Pseudomonadota</taxon>
        <taxon>Gammaproteobacteria</taxon>
        <taxon>Vibrionales</taxon>
        <taxon>Vibrionaceae</taxon>
        <taxon>Vibrio</taxon>
    </lineage>
</organism>
<gene>
    <name evidence="1" type="ORF">I3X05_18855</name>
</gene>
<dbReference type="AlphaFoldDB" id="A0AAJ4IG31"/>
<sequence>MDKVFFLAYLCKVPSLKILSKVVNLARGRKVVIFIEDYRRGDEHVFTNFLLSDPKHIEDRIVELQNWTEEVGRKISEYCTNEEIEIPAIEFAPLEGSHWIKSLASNLEKGAAELLLVDHIAKPIDERLLEKLATLDAIKYLH</sequence>
<name>A0AAJ4IG31_9VIBR</name>
<protein>
    <submittedName>
        <fullName evidence="1">Uncharacterized protein</fullName>
    </submittedName>
</protein>
<accession>A0AAJ4IG31</accession>
<evidence type="ECO:0000313" key="2">
    <source>
        <dbReference type="Proteomes" id="UP000594435"/>
    </source>
</evidence>
<dbReference type="EMBL" id="CP065218">
    <property type="protein sequence ID" value="QPL56158.1"/>
    <property type="molecule type" value="Genomic_DNA"/>
</dbReference>
<dbReference type="RefSeq" id="WP_337971397.1">
    <property type="nucleotide sequence ID" value="NZ_CP065218.1"/>
</dbReference>
<reference evidence="1 2" key="1">
    <citation type="submission" date="2020-11" db="EMBL/GenBank/DDBJ databases">
        <title>Complete and Circularized Genome Assembly of a human isolate of Vibrio navarrensis biotype pommerensis with MiSeq and MinION Sequence Data.</title>
        <authorList>
            <person name="Schwartz K."/>
            <person name="Borowiak M."/>
            <person name="Deneke C."/>
            <person name="Balau V."/>
            <person name="Metelmann C."/>
            <person name="Strauch E."/>
        </authorList>
    </citation>
    <scope>NUCLEOTIDE SEQUENCE [LARGE SCALE GENOMIC DNA]</scope>
    <source>
        <strain evidence="1 2">20-VB00237</strain>
    </source>
</reference>
<proteinExistence type="predicted"/>
<evidence type="ECO:0000313" key="1">
    <source>
        <dbReference type="EMBL" id="QPL56158.1"/>
    </source>
</evidence>